<dbReference type="SMART" id="SM00155">
    <property type="entry name" value="PLDc"/>
    <property type="match status" value="2"/>
</dbReference>
<keyword evidence="5 13" id="KW-0812">Transmembrane</keyword>
<dbReference type="Gene3D" id="3.30.870.10">
    <property type="entry name" value="Endonuclease Chain A"/>
    <property type="match status" value="2"/>
</dbReference>
<keyword evidence="2" id="KW-1003">Cell membrane</keyword>
<dbReference type="GO" id="GO:0005886">
    <property type="term" value="C:plasma membrane"/>
    <property type="evidence" value="ECO:0007669"/>
    <property type="project" value="UniProtKB-SubCell"/>
</dbReference>
<evidence type="ECO:0000256" key="11">
    <source>
        <dbReference type="ARBA" id="ARBA00023264"/>
    </source>
</evidence>
<evidence type="ECO:0000256" key="12">
    <source>
        <dbReference type="NCBIfam" id="TIGR04265"/>
    </source>
</evidence>
<protein>
    <recommendedName>
        <fullName evidence="12">Cardiolipin synthase</fullName>
        <ecNumber evidence="12">2.7.8.-</ecNumber>
    </recommendedName>
</protein>
<feature type="domain" description="PLD phosphodiesterase" evidence="14">
    <location>
        <begin position="322"/>
        <end position="349"/>
    </location>
</feature>
<dbReference type="Proteomes" id="UP000595254">
    <property type="component" value="Chromosome"/>
</dbReference>
<keyword evidence="10" id="KW-0594">Phospholipid biosynthesis</keyword>
<dbReference type="AlphaFoldDB" id="A0A974NJU4"/>
<evidence type="ECO:0000256" key="4">
    <source>
        <dbReference type="ARBA" id="ARBA00022679"/>
    </source>
</evidence>
<name>A0A974NJU4_PERPY</name>
<keyword evidence="8" id="KW-0443">Lipid metabolism</keyword>
<evidence type="ECO:0000256" key="3">
    <source>
        <dbReference type="ARBA" id="ARBA00022516"/>
    </source>
</evidence>
<proteinExistence type="predicted"/>
<evidence type="ECO:0000256" key="1">
    <source>
        <dbReference type="ARBA" id="ARBA00004236"/>
    </source>
</evidence>
<sequence>MNELKELAVLKGIILGVLLVILFLLWLLLDFTWGRRVHVKGKQNFSHPQRHSNIHIFTSGKDLFEDFFKEIKQAKRHIHVLFYIVKYDQFSKDFLNLLQSKAKNGLEVRLMVDWMGGFRIPYKRIKELRKNGVYFAYSCKPKLPFIFYSLQKRNHRKITVIDGRIGYLGGFNIGKEYIDMDPILHPWRDYHLKLQGEGIQDLQFEFLHDWLAATKVNLLSNKVYFPLTCIGKSRHQFIPTAGFGLEETLTTLIKHAKKSIIIGTPYFIPSPALFETLRSAIKSNINVSIIVPKKADHAFVKEASFPYFRILIKEGAKVFQFQRGFYHSKIVLIDDTVCDIGTANFDRRSLFLNYEMNCLIYEPECIQEIKAKIQEDIDYSTALPAASLAKIKVLESIKEKIAYTLSAFL</sequence>
<dbReference type="Pfam" id="PF13091">
    <property type="entry name" value="PLDc_2"/>
    <property type="match status" value="2"/>
</dbReference>
<evidence type="ECO:0000256" key="7">
    <source>
        <dbReference type="ARBA" id="ARBA00022989"/>
    </source>
</evidence>
<dbReference type="GO" id="GO:0032049">
    <property type="term" value="P:cardiolipin biosynthetic process"/>
    <property type="evidence" value="ECO:0007669"/>
    <property type="project" value="UniProtKB-UniRule"/>
</dbReference>
<dbReference type="InterPro" id="IPR025202">
    <property type="entry name" value="PLD-like_dom"/>
</dbReference>
<feature type="transmembrane region" description="Helical" evidence="13">
    <location>
        <begin position="12"/>
        <end position="33"/>
    </location>
</feature>
<dbReference type="EC" id="2.7.8.-" evidence="12"/>
<keyword evidence="4" id="KW-0808">Transferase</keyword>
<evidence type="ECO:0000313" key="15">
    <source>
        <dbReference type="EMBL" id="QQS99031.1"/>
    </source>
</evidence>
<evidence type="ECO:0000256" key="6">
    <source>
        <dbReference type="ARBA" id="ARBA00022737"/>
    </source>
</evidence>
<dbReference type="PANTHER" id="PTHR21248:SF7">
    <property type="entry name" value="MINOR CARDIOLIPIN SYNTHASE CLSB"/>
    <property type="match status" value="1"/>
</dbReference>
<keyword evidence="7 13" id="KW-1133">Transmembrane helix</keyword>
<keyword evidence="11" id="KW-1208">Phospholipid metabolism</keyword>
<organism evidence="15 16">
    <name type="scientific">Peribacillus psychrosaccharolyticus</name>
    <name type="common">Bacillus psychrosaccharolyticus</name>
    <dbReference type="NCBI Taxonomy" id="1407"/>
    <lineage>
        <taxon>Bacteria</taxon>
        <taxon>Bacillati</taxon>
        <taxon>Bacillota</taxon>
        <taxon>Bacilli</taxon>
        <taxon>Bacillales</taxon>
        <taxon>Bacillaceae</taxon>
        <taxon>Peribacillus</taxon>
    </lineage>
</organism>
<dbReference type="CDD" id="cd09112">
    <property type="entry name" value="PLDc_CLS_2"/>
    <property type="match status" value="1"/>
</dbReference>
<keyword evidence="9 13" id="KW-0472">Membrane</keyword>
<evidence type="ECO:0000259" key="14">
    <source>
        <dbReference type="PROSITE" id="PS50035"/>
    </source>
</evidence>
<reference evidence="15 16" key="1">
    <citation type="submission" date="2021-01" db="EMBL/GenBank/DDBJ databases">
        <title>FDA dAtabase for Regulatory Grade micrObial Sequences (FDA-ARGOS): Supporting development and validation of Infectious Disease Dx tests.</title>
        <authorList>
            <person name="Nelson B."/>
            <person name="Plummer A."/>
            <person name="Tallon L."/>
            <person name="Sadzewicz L."/>
            <person name="Zhao X."/>
            <person name="Boylan J."/>
            <person name="Ott S."/>
            <person name="Bowen H."/>
            <person name="Vavikolanu K."/>
            <person name="Mehta A."/>
            <person name="Aluvathingal J."/>
            <person name="Nadendla S."/>
            <person name="Myers T."/>
            <person name="Yan Y."/>
            <person name="Sichtig H."/>
        </authorList>
    </citation>
    <scope>NUCLEOTIDE SEQUENCE [LARGE SCALE GENOMIC DNA]</scope>
    <source>
        <strain evidence="15 16">FDAARGOS_1161</strain>
    </source>
</reference>
<keyword evidence="3" id="KW-0444">Lipid biosynthesis</keyword>
<evidence type="ECO:0000256" key="8">
    <source>
        <dbReference type="ARBA" id="ARBA00023098"/>
    </source>
</evidence>
<dbReference type="PANTHER" id="PTHR21248">
    <property type="entry name" value="CARDIOLIPIN SYNTHASE"/>
    <property type="match status" value="1"/>
</dbReference>
<dbReference type="PIRSF" id="PIRSF000850">
    <property type="entry name" value="Phospholipase_D_PSS"/>
    <property type="match status" value="1"/>
</dbReference>
<dbReference type="InterPro" id="IPR001736">
    <property type="entry name" value="PLipase_D/transphosphatidylase"/>
</dbReference>
<dbReference type="KEGG" id="ppsr:I6J18_15430"/>
<dbReference type="SUPFAM" id="SSF56024">
    <property type="entry name" value="Phospholipase D/nuclease"/>
    <property type="match status" value="2"/>
</dbReference>
<dbReference type="CDD" id="cd09110">
    <property type="entry name" value="PLDc_CLS_1"/>
    <property type="match status" value="1"/>
</dbReference>
<dbReference type="EMBL" id="CP068053">
    <property type="protein sequence ID" value="QQS99031.1"/>
    <property type="molecule type" value="Genomic_DNA"/>
</dbReference>
<keyword evidence="6" id="KW-0677">Repeat</keyword>
<dbReference type="GO" id="GO:0008808">
    <property type="term" value="F:cardiolipin synthase activity"/>
    <property type="evidence" value="ECO:0007669"/>
    <property type="project" value="UniProtKB-UniRule"/>
</dbReference>
<evidence type="ECO:0000256" key="9">
    <source>
        <dbReference type="ARBA" id="ARBA00023136"/>
    </source>
</evidence>
<dbReference type="RefSeq" id="WP_051387465.1">
    <property type="nucleotide sequence ID" value="NZ_CP068053.1"/>
</dbReference>
<evidence type="ECO:0000256" key="10">
    <source>
        <dbReference type="ARBA" id="ARBA00023209"/>
    </source>
</evidence>
<gene>
    <name evidence="15" type="primary">cls</name>
    <name evidence="15" type="ORF">I6J18_15430</name>
</gene>
<comment type="subcellular location">
    <subcellularLocation>
        <location evidence="1">Cell membrane</location>
    </subcellularLocation>
</comment>
<evidence type="ECO:0000256" key="5">
    <source>
        <dbReference type="ARBA" id="ARBA00022692"/>
    </source>
</evidence>
<evidence type="ECO:0000313" key="16">
    <source>
        <dbReference type="Proteomes" id="UP000595254"/>
    </source>
</evidence>
<dbReference type="NCBIfam" id="TIGR04265">
    <property type="entry name" value="bac_cardiolipin"/>
    <property type="match status" value="1"/>
</dbReference>
<dbReference type="PROSITE" id="PS50035">
    <property type="entry name" value="PLD"/>
    <property type="match status" value="2"/>
</dbReference>
<feature type="domain" description="PLD phosphodiesterase" evidence="14">
    <location>
        <begin position="150"/>
        <end position="177"/>
    </location>
</feature>
<dbReference type="FunFam" id="3.30.870.10:FF:000014">
    <property type="entry name" value="Cardiolipin synthase"/>
    <property type="match status" value="1"/>
</dbReference>
<keyword evidence="16" id="KW-1185">Reference proteome</keyword>
<evidence type="ECO:0000256" key="13">
    <source>
        <dbReference type="SAM" id="Phobius"/>
    </source>
</evidence>
<accession>A0A974NJU4</accession>
<dbReference type="InterPro" id="IPR022924">
    <property type="entry name" value="Cardiolipin_synthase"/>
</dbReference>
<evidence type="ECO:0000256" key="2">
    <source>
        <dbReference type="ARBA" id="ARBA00022475"/>
    </source>
</evidence>